<dbReference type="AlphaFoldDB" id="A0A6M5YJ64"/>
<accession>A0A6M5YJ64</accession>
<protein>
    <recommendedName>
        <fullName evidence="2">Methyltransferase domain-containing protein</fullName>
    </recommendedName>
</protein>
<proteinExistence type="predicted"/>
<gene>
    <name evidence="3" type="ORF">FTUN_0822</name>
</gene>
<dbReference type="KEGG" id="ftj:FTUN_0822"/>
<name>A0A6M5YJ64_9BACT</name>
<dbReference type="Proteomes" id="UP000503447">
    <property type="component" value="Chromosome"/>
</dbReference>
<dbReference type="Gene3D" id="3.40.50.150">
    <property type="entry name" value="Vaccinia Virus protein VP39"/>
    <property type="match status" value="1"/>
</dbReference>
<dbReference type="GO" id="GO:0016740">
    <property type="term" value="F:transferase activity"/>
    <property type="evidence" value="ECO:0007669"/>
    <property type="project" value="UniProtKB-KW"/>
</dbReference>
<dbReference type="PANTHER" id="PTHR43861">
    <property type="entry name" value="TRANS-ACONITATE 2-METHYLTRANSFERASE-RELATED"/>
    <property type="match status" value="1"/>
</dbReference>
<evidence type="ECO:0000256" key="1">
    <source>
        <dbReference type="ARBA" id="ARBA00022679"/>
    </source>
</evidence>
<organism evidence="3 4">
    <name type="scientific">Frigoriglobus tundricola</name>
    <dbReference type="NCBI Taxonomy" id="2774151"/>
    <lineage>
        <taxon>Bacteria</taxon>
        <taxon>Pseudomonadati</taxon>
        <taxon>Planctomycetota</taxon>
        <taxon>Planctomycetia</taxon>
        <taxon>Gemmatales</taxon>
        <taxon>Gemmataceae</taxon>
        <taxon>Frigoriglobus</taxon>
    </lineage>
</organism>
<keyword evidence="1" id="KW-0808">Transferase</keyword>
<sequence length="257" mass="26822">MSTHPVPTYTPGYSPGAVRFMARRTAATHAHFLLPHLTTGTRLLDLGCGPGTVTVGLAEVVAPGRVVGVDAAAGQAETARAHAERCGAGNVEFESGDAAALRFGPGAFDAVFAHALFEHLPDPLAVAREAYRVLAPSGVVGVCSPDWDGFLLAPADPRADAAVAAYRTVQTRAGGDTGAGRKLAGWLLGAGFTRVTTGAWYECYPDRKRIAEYLAARLDRETDTAFSGLGDGLRAWADAPGALFAQAWVWAVGHRPA</sequence>
<dbReference type="SUPFAM" id="SSF53335">
    <property type="entry name" value="S-adenosyl-L-methionine-dependent methyltransferases"/>
    <property type="match status" value="1"/>
</dbReference>
<dbReference type="Pfam" id="PF13649">
    <property type="entry name" value="Methyltransf_25"/>
    <property type="match status" value="1"/>
</dbReference>
<reference evidence="4" key="1">
    <citation type="submission" date="2020-05" db="EMBL/GenBank/DDBJ databases">
        <title>Frigoriglobus tundricola gen. nov., sp. nov., a psychrotolerant cellulolytic planctomycete of the family Gemmataceae with two divergent copies of 16S rRNA gene.</title>
        <authorList>
            <person name="Kulichevskaya I.S."/>
            <person name="Ivanova A.A."/>
            <person name="Naumoff D.G."/>
            <person name="Beletsky A.V."/>
            <person name="Rijpstra W.I.C."/>
            <person name="Sinninghe Damste J.S."/>
            <person name="Mardanov A.V."/>
            <person name="Ravin N.V."/>
            <person name="Dedysh S.N."/>
        </authorList>
    </citation>
    <scope>NUCLEOTIDE SEQUENCE [LARGE SCALE GENOMIC DNA]</scope>
    <source>
        <strain evidence="4">PL17</strain>
    </source>
</reference>
<evidence type="ECO:0000313" key="4">
    <source>
        <dbReference type="Proteomes" id="UP000503447"/>
    </source>
</evidence>
<dbReference type="CDD" id="cd02440">
    <property type="entry name" value="AdoMet_MTases"/>
    <property type="match status" value="1"/>
</dbReference>
<keyword evidence="4" id="KW-1185">Reference proteome</keyword>
<dbReference type="InterPro" id="IPR041698">
    <property type="entry name" value="Methyltransf_25"/>
</dbReference>
<evidence type="ECO:0000259" key="2">
    <source>
        <dbReference type="Pfam" id="PF13649"/>
    </source>
</evidence>
<dbReference type="InterPro" id="IPR029063">
    <property type="entry name" value="SAM-dependent_MTases_sf"/>
</dbReference>
<evidence type="ECO:0000313" key="3">
    <source>
        <dbReference type="EMBL" id="QJW93316.1"/>
    </source>
</evidence>
<dbReference type="EMBL" id="CP053452">
    <property type="protein sequence ID" value="QJW93316.1"/>
    <property type="molecule type" value="Genomic_DNA"/>
</dbReference>
<feature type="domain" description="Methyltransferase" evidence="2">
    <location>
        <begin position="44"/>
        <end position="138"/>
    </location>
</feature>
<dbReference type="RefSeq" id="WP_171469527.1">
    <property type="nucleotide sequence ID" value="NZ_CP053452.2"/>
</dbReference>